<keyword evidence="6" id="KW-0067">ATP-binding</keyword>
<dbReference type="AlphaFoldDB" id="A0A444L5T6"/>
<keyword evidence="4" id="KW-0436">Ligase</keyword>
<evidence type="ECO:0000256" key="7">
    <source>
        <dbReference type="ARBA" id="ARBA00048037"/>
    </source>
</evidence>
<evidence type="ECO:0000313" key="10">
    <source>
        <dbReference type="Proteomes" id="UP000288215"/>
    </source>
</evidence>
<evidence type="ECO:0000313" key="9">
    <source>
        <dbReference type="EMBL" id="RWX72953.1"/>
    </source>
</evidence>
<evidence type="ECO:0000256" key="1">
    <source>
        <dbReference type="ARBA" id="ARBA00005085"/>
    </source>
</evidence>
<evidence type="ECO:0000259" key="8">
    <source>
        <dbReference type="Pfam" id="PF10437"/>
    </source>
</evidence>
<keyword evidence="5" id="KW-0547">Nucleotide-binding</keyword>
<dbReference type="GO" id="GO:0005524">
    <property type="term" value="F:ATP binding"/>
    <property type="evidence" value="ECO:0007669"/>
    <property type="project" value="UniProtKB-KW"/>
</dbReference>
<dbReference type="InterPro" id="IPR019491">
    <property type="entry name" value="Lipoate_protein_ligase_C"/>
</dbReference>
<comment type="pathway">
    <text evidence="1">Protein modification; protein lipoylation via exogenous pathway; protein N(6)-(lipoyl)lysine from lipoate: step 2/2.</text>
</comment>
<evidence type="ECO:0000256" key="5">
    <source>
        <dbReference type="ARBA" id="ARBA00022741"/>
    </source>
</evidence>
<dbReference type="GO" id="GO:0016979">
    <property type="term" value="F:lipoate-protein ligase activity"/>
    <property type="evidence" value="ECO:0007669"/>
    <property type="project" value="UniProtKB-EC"/>
</dbReference>
<gene>
    <name evidence="9" type="ORF">Metus_0927</name>
</gene>
<evidence type="ECO:0000256" key="6">
    <source>
        <dbReference type="ARBA" id="ARBA00022840"/>
    </source>
</evidence>
<name>A0A444L5T6_METS7</name>
<dbReference type="Gene3D" id="3.30.390.50">
    <property type="entry name" value="CO dehydrogenase flavoprotein, C-terminal domain"/>
    <property type="match status" value="1"/>
</dbReference>
<organism evidence="9 10">
    <name type="scientific">Methanosuratincola subterraneus</name>
    <dbReference type="NCBI Taxonomy" id="2593994"/>
    <lineage>
        <taxon>Archaea</taxon>
        <taxon>Thermoproteota</taxon>
        <taxon>Methanosuratincolia</taxon>
        <taxon>Candidatus Methanomethylicales</taxon>
        <taxon>Candidatus Methanomethylicaceae</taxon>
        <taxon>Candidatus Methanosuratincola (ex Vanwonterghem et al. 2016)</taxon>
    </lineage>
</organism>
<sequence>MERELVRKFKDGKLVKVKIVLEGGLIKDAKITGDFFAHPEEGIEIIEKELIGKDLCNARQAIESAIGGITLIGLRLEDLVAMVQECLDR</sequence>
<dbReference type="Proteomes" id="UP000288215">
    <property type="component" value="Unassembled WGS sequence"/>
</dbReference>
<proteinExistence type="predicted"/>
<dbReference type="UniPathway" id="UPA00537">
    <property type="reaction ID" value="UER00594"/>
</dbReference>
<evidence type="ECO:0000256" key="2">
    <source>
        <dbReference type="ARBA" id="ARBA00005124"/>
    </source>
</evidence>
<dbReference type="GO" id="GO:0009249">
    <property type="term" value="P:protein lipoylation"/>
    <property type="evidence" value="ECO:0007669"/>
    <property type="project" value="UniProtKB-ARBA"/>
</dbReference>
<accession>A0A444L5T6</accession>
<dbReference type="Pfam" id="PF10437">
    <property type="entry name" value="Lip_prot_lig_C"/>
    <property type="match status" value="1"/>
</dbReference>
<protein>
    <recommendedName>
        <fullName evidence="3">lipoate--protein ligase</fullName>
        <ecNumber evidence="3">6.3.1.20</ecNumber>
    </recommendedName>
</protein>
<evidence type="ECO:0000256" key="4">
    <source>
        <dbReference type="ARBA" id="ARBA00022598"/>
    </source>
</evidence>
<dbReference type="EC" id="6.3.1.20" evidence="3"/>
<feature type="domain" description="Lipoate protein ligase C-terminal" evidence="8">
    <location>
        <begin position="5"/>
        <end position="69"/>
    </location>
</feature>
<reference evidence="9 10" key="1">
    <citation type="submission" date="2018-12" db="EMBL/GenBank/DDBJ databases">
        <title>The complete genome of the methanogenic archaea of the candidate phylum Verstraetearchaeota, obtained from the metagenome of underground thermal water.</title>
        <authorList>
            <person name="Kadnikov V.V."/>
            <person name="Mardanov A.V."/>
            <person name="Beletsky A.V."/>
            <person name="Karnachuk O.V."/>
            <person name="Ravin N.V."/>
        </authorList>
    </citation>
    <scope>NUCLEOTIDE SEQUENCE [LARGE SCALE GENOMIC DNA]</scope>
    <source>
        <strain evidence="9">Ch88</strain>
    </source>
</reference>
<dbReference type="SUPFAM" id="SSF82649">
    <property type="entry name" value="SufE/NifU"/>
    <property type="match status" value="1"/>
</dbReference>
<evidence type="ECO:0000256" key="3">
    <source>
        <dbReference type="ARBA" id="ARBA00012367"/>
    </source>
</evidence>
<dbReference type="EMBL" id="RXGA01000003">
    <property type="protein sequence ID" value="RWX72953.1"/>
    <property type="molecule type" value="Genomic_DNA"/>
</dbReference>
<comment type="catalytic activity">
    <reaction evidence="7">
        <text>L-lysyl-[lipoyl-carrier protein] + (R)-lipoate + ATP = N(6)-[(R)-lipoyl]-L-lysyl-[lipoyl-carrier protein] + AMP + diphosphate + H(+)</text>
        <dbReference type="Rhea" id="RHEA:49288"/>
        <dbReference type="Rhea" id="RHEA-COMP:10500"/>
        <dbReference type="Rhea" id="RHEA-COMP:10502"/>
        <dbReference type="ChEBI" id="CHEBI:15378"/>
        <dbReference type="ChEBI" id="CHEBI:29969"/>
        <dbReference type="ChEBI" id="CHEBI:30616"/>
        <dbReference type="ChEBI" id="CHEBI:33019"/>
        <dbReference type="ChEBI" id="CHEBI:83088"/>
        <dbReference type="ChEBI" id="CHEBI:83099"/>
        <dbReference type="ChEBI" id="CHEBI:456215"/>
        <dbReference type="EC" id="6.3.1.20"/>
    </reaction>
</comment>
<comment type="pathway">
    <text evidence="2">Protein modification; protein lipoylation via exogenous pathway; protein N(6)-(lipoyl)lysine from lipoate: step 1/2.</text>
</comment>
<comment type="caution">
    <text evidence="9">The sequence shown here is derived from an EMBL/GenBank/DDBJ whole genome shotgun (WGS) entry which is preliminary data.</text>
</comment>